<feature type="coiled-coil region" evidence="6">
    <location>
        <begin position="338"/>
        <end position="365"/>
    </location>
</feature>
<protein>
    <recommendedName>
        <fullName evidence="2">histidine kinase</fullName>
        <ecNumber evidence="2">2.7.13.3</ecNumber>
    </recommendedName>
</protein>
<dbReference type="InterPro" id="IPR000014">
    <property type="entry name" value="PAS"/>
</dbReference>
<evidence type="ECO:0000256" key="5">
    <source>
        <dbReference type="ARBA" id="ARBA00022777"/>
    </source>
</evidence>
<evidence type="ECO:0000259" key="9">
    <source>
        <dbReference type="PROSITE" id="PS50112"/>
    </source>
</evidence>
<keyword evidence="7" id="KW-0472">Membrane</keyword>
<dbReference type="Gene3D" id="1.10.287.130">
    <property type="match status" value="1"/>
</dbReference>
<evidence type="ECO:0000256" key="1">
    <source>
        <dbReference type="ARBA" id="ARBA00000085"/>
    </source>
</evidence>
<dbReference type="Gene3D" id="3.30.565.10">
    <property type="entry name" value="Histidine kinase-like ATPase, C-terminal domain"/>
    <property type="match status" value="1"/>
</dbReference>
<reference evidence="10 11" key="1">
    <citation type="submission" date="2017-12" db="EMBL/GenBank/DDBJ databases">
        <title>Confluentibacter flavum sp. nov., isolated from the saline lake.</title>
        <authorList>
            <person name="Yu L."/>
        </authorList>
    </citation>
    <scope>NUCLEOTIDE SEQUENCE [LARGE SCALE GENOMIC DNA]</scope>
    <source>
        <strain evidence="10 11">3B</strain>
    </source>
</reference>
<dbReference type="Pfam" id="PF00512">
    <property type="entry name" value="HisKA"/>
    <property type="match status" value="1"/>
</dbReference>
<dbReference type="PROSITE" id="PS50112">
    <property type="entry name" value="PAS"/>
    <property type="match status" value="1"/>
</dbReference>
<feature type="transmembrane region" description="Helical" evidence="7">
    <location>
        <begin position="12"/>
        <end position="31"/>
    </location>
</feature>
<dbReference type="EMBL" id="PJEO01000015">
    <property type="protein sequence ID" value="PKQ46101.1"/>
    <property type="molecule type" value="Genomic_DNA"/>
</dbReference>
<dbReference type="InterPro" id="IPR004358">
    <property type="entry name" value="Sig_transdc_His_kin-like_C"/>
</dbReference>
<gene>
    <name evidence="10" type="ORF">CSW08_04990</name>
</gene>
<dbReference type="PANTHER" id="PTHR43304:SF1">
    <property type="entry name" value="PAC DOMAIN-CONTAINING PROTEIN"/>
    <property type="match status" value="1"/>
</dbReference>
<dbReference type="SMART" id="SM00388">
    <property type="entry name" value="HisKA"/>
    <property type="match status" value="1"/>
</dbReference>
<dbReference type="InterPro" id="IPR007891">
    <property type="entry name" value="CHASE3"/>
</dbReference>
<evidence type="ECO:0000256" key="7">
    <source>
        <dbReference type="SAM" id="Phobius"/>
    </source>
</evidence>
<proteinExistence type="predicted"/>
<organism evidence="10 11">
    <name type="scientific">Confluentibacter flavum</name>
    <dbReference type="NCBI Taxonomy" id="1909700"/>
    <lineage>
        <taxon>Bacteria</taxon>
        <taxon>Pseudomonadati</taxon>
        <taxon>Bacteroidota</taxon>
        <taxon>Flavobacteriia</taxon>
        <taxon>Flavobacteriales</taxon>
        <taxon>Flavobacteriaceae</taxon>
        <taxon>Confluentibacter</taxon>
    </lineage>
</organism>
<dbReference type="PROSITE" id="PS50109">
    <property type="entry name" value="HIS_KIN"/>
    <property type="match status" value="1"/>
</dbReference>
<dbReference type="InterPro" id="IPR005467">
    <property type="entry name" value="His_kinase_dom"/>
</dbReference>
<dbReference type="Pfam" id="PF02518">
    <property type="entry name" value="HATPase_c"/>
    <property type="match status" value="1"/>
</dbReference>
<evidence type="ECO:0000256" key="4">
    <source>
        <dbReference type="ARBA" id="ARBA00022679"/>
    </source>
</evidence>
<dbReference type="InterPro" id="IPR036890">
    <property type="entry name" value="HATPase_C_sf"/>
</dbReference>
<evidence type="ECO:0000256" key="2">
    <source>
        <dbReference type="ARBA" id="ARBA00012438"/>
    </source>
</evidence>
<evidence type="ECO:0000256" key="3">
    <source>
        <dbReference type="ARBA" id="ARBA00022553"/>
    </source>
</evidence>
<dbReference type="InterPro" id="IPR052162">
    <property type="entry name" value="Sensor_kinase/Photoreceptor"/>
</dbReference>
<keyword evidence="3" id="KW-0597">Phosphoprotein</keyword>
<dbReference type="CDD" id="cd00130">
    <property type="entry name" value="PAS"/>
    <property type="match status" value="1"/>
</dbReference>
<keyword evidence="4" id="KW-0808">Transferase</keyword>
<dbReference type="CDD" id="cd19410">
    <property type="entry name" value="HK9-like_sensor"/>
    <property type="match status" value="1"/>
</dbReference>
<dbReference type="SUPFAM" id="SSF47384">
    <property type="entry name" value="Homodimeric domain of signal transducing histidine kinase"/>
    <property type="match status" value="1"/>
</dbReference>
<keyword evidence="5 10" id="KW-0418">Kinase</keyword>
<keyword evidence="6" id="KW-0175">Coiled coil</keyword>
<dbReference type="OrthoDB" id="9124519at2"/>
<keyword evidence="7" id="KW-0812">Transmembrane</keyword>
<name>A0A2N3HMD7_9FLAO</name>
<dbReference type="CDD" id="cd00082">
    <property type="entry name" value="HisKA"/>
    <property type="match status" value="1"/>
</dbReference>
<dbReference type="Gene3D" id="3.30.450.20">
    <property type="entry name" value="PAS domain"/>
    <property type="match status" value="1"/>
</dbReference>
<dbReference type="InterPro" id="IPR003594">
    <property type="entry name" value="HATPase_dom"/>
</dbReference>
<comment type="catalytic activity">
    <reaction evidence="1">
        <text>ATP + protein L-histidine = ADP + protein N-phospho-L-histidine.</text>
        <dbReference type="EC" id="2.7.13.3"/>
    </reaction>
</comment>
<feature type="transmembrane region" description="Helical" evidence="7">
    <location>
        <begin position="187"/>
        <end position="205"/>
    </location>
</feature>
<dbReference type="EC" id="2.7.13.3" evidence="2"/>
<dbReference type="Pfam" id="PF05227">
    <property type="entry name" value="CHASE3"/>
    <property type="match status" value="1"/>
</dbReference>
<dbReference type="AlphaFoldDB" id="A0A2N3HMD7"/>
<comment type="caution">
    <text evidence="10">The sequence shown here is derived from an EMBL/GenBank/DDBJ whole genome shotgun (WGS) entry which is preliminary data.</text>
</comment>
<dbReference type="PANTHER" id="PTHR43304">
    <property type="entry name" value="PHYTOCHROME-LIKE PROTEIN CPH1"/>
    <property type="match status" value="1"/>
</dbReference>
<evidence type="ECO:0000259" key="8">
    <source>
        <dbReference type="PROSITE" id="PS50109"/>
    </source>
</evidence>
<dbReference type="InterPro" id="IPR035965">
    <property type="entry name" value="PAS-like_dom_sf"/>
</dbReference>
<dbReference type="RefSeq" id="WP_106658812.1">
    <property type="nucleotide sequence ID" value="NZ_PJEO01000015.1"/>
</dbReference>
<dbReference type="SMART" id="SM00387">
    <property type="entry name" value="HATPase_c"/>
    <property type="match status" value="1"/>
</dbReference>
<dbReference type="Pfam" id="PF08447">
    <property type="entry name" value="PAS_3"/>
    <property type="match status" value="1"/>
</dbReference>
<feature type="domain" description="PAS" evidence="9">
    <location>
        <begin position="240"/>
        <end position="296"/>
    </location>
</feature>
<sequence length="594" mass="68826">MPTRILNKSWLIKSIFFISAFVILVIGGTTYKKIEDLSQSSALLTKTYKTNVELEKIFSHLKDAETGQQGFIITNDPIYLEPYHTGRENINYSFAELKVLGSDNTTLQNNLKELNILIDKRMEYFEKAFRFSSVGNYEDQNFNENFSNGKKLMDTIRVKIKGMIDSENQLLNKRQQTYDSDLKLTPMFLYMVLLLSLVLMFLTYSKIISDLKKIKSANEQLEIFKESTEQSEIIGKQGNWIWDIEESTFIYSDNLYRLLGEEPQSFKPTLDNFLNFVHPEDLEKFRKDIDRMMTYADLSFIHYRIVQKNGATKHFKACAKLHKNVDGKKQLLGITTDITDEIEHFKTLEERNLELERNNKELSAFNYVASHDLQEPLRKIQTFLSRFEDKEASKLSDSGVLYVDRIKNAATRMRMLIDDLLQFSRTNKADKAFEVADINTLLENAKLDLAESITDENAIIASNHIPSIKVIPFQIQQLFSNLITNSLKYKSNDRTPEIRITYSKVIASEEPRILRPKKPYYHKIKFSDNGIGFDNKYAENIFVLFNRLHNKHEYSGTGIGLSICKKIVENHQGFIFANGKPNIGATFTIYLPFL</sequence>
<dbReference type="GO" id="GO:0000155">
    <property type="term" value="F:phosphorelay sensor kinase activity"/>
    <property type="evidence" value="ECO:0007669"/>
    <property type="project" value="InterPro"/>
</dbReference>
<dbReference type="InterPro" id="IPR036097">
    <property type="entry name" value="HisK_dim/P_sf"/>
</dbReference>
<dbReference type="InterPro" id="IPR003661">
    <property type="entry name" value="HisK_dim/P_dom"/>
</dbReference>
<dbReference type="Proteomes" id="UP000233435">
    <property type="component" value="Unassembled WGS sequence"/>
</dbReference>
<evidence type="ECO:0000313" key="10">
    <source>
        <dbReference type="EMBL" id="PKQ46101.1"/>
    </source>
</evidence>
<feature type="domain" description="Histidine kinase" evidence="8">
    <location>
        <begin position="368"/>
        <end position="594"/>
    </location>
</feature>
<evidence type="ECO:0000256" key="6">
    <source>
        <dbReference type="SAM" id="Coils"/>
    </source>
</evidence>
<dbReference type="InterPro" id="IPR013655">
    <property type="entry name" value="PAS_fold_3"/>
</dbReference>
<evidence type="ECO:0000313" key="11">
    <source>
        <dbReference type="Proteomes" id="UP000233435"/>
    </source>
</evidence>
<keyword evidence="7" id="KW-1133">Transmembrane helix</keyword>
<dbReference type="PRINTS" id="PR00344">
    <property type="entry name" value="BCTRLSENSOR"/>
</dbReference>
<dbReference type="SUPFAM" id="SSF55874">
    <property type="entry name" value="ATPase domain of HSP90 chaperone/DNA topoisomerase II/histidine kinase"/>
    <property type="match status" value="1"/>
</dbReference>
<keyword evidence="11" id="KW-1185">Reference proteome</keyword>
<dbReference type="SUPFAM" id="SSF55785">
    <property type="entry name" value="PYP-like sensor domain (PAS domain)"/>
    <property type="match status" value="1"/>
</dbReference>
<accession>A0A2N3HMD7</accession>